<evidence type="ECO:0000313" key="1">
    <source>
        <dbReference type="EMBL" id="PAL21173.1"/>
    </source>
</evidence>
<sequence>MSKLPDIVIKRVYDPYDVTDGIRILVDRLWPRGLHKSDVKMDYWLKNVAPSPELRHWFAHDPAHWDEFQINYRHELLHGNADLSRLIEIASQHKVTLLYAARNPLCNHALVLQKFLTDTLSKK</sequence>
<gene>
    <name evidence="1" type="ORF">B9K05_11630</name>
</gene>
<keyword evidence="2" id="KW-1185">Reference proteome</keyword>
<dbReference type="Pfam" id="PF22752">
    <property type="entry name" value="DUF488-N3i"/>
    <property type="match status" value="1"/>
</dbReference>
<proteinExistence type="predicted"/>
<dbReference type="EMBL" id="NDFP01000014">
    <property type="protein sequence ID" value="PAL21173.1"/>
    <property type="molecule type" value="Genomic_DNA"/>
</dbReference>
<organism evidence="1 2">
    <name type="scientific">Acetobacter syzygii</name>
    <dbReference type="NCBI Taxonomy" id="146476"/>
    <lineage>
        <taxon>Bacteria</taxon>
        <taxon>Pseudomonadati</taxon>
        <taxon>Pseudomonadota</taxon>
        <taxon>Alphaproteobacteria</taxon>
        <taxon>Acetobacterales</taxon>
        <taxon>Acetobacteraceae</taxon>
        <taxon>Acetobacter</taxon>
    </lineage>
</organism>
<evidence type="ECO:0000313" key="2">
    <source>
        <dbReference type="Proteomes" id="UP000216033"/>
    </source>
</evidence>
<reference evidence="1 2" key="1">
    <citation type="submission" date="2017-04" db="EMBL/GenBank/DDBJ databases">
        <title>Kefir bacterial isolates.</title>
        <authorList>
            <person name="Kim Y."/>
            <person name="Blasche S."/>
            <person name="Patil K.R."/>
        </authorList>
    </citation>
    <scope>NUCLEOTIDE SEQUENCE [LARGE SCALE GENOMIC DNA]</scope>
    <source>
        <strain evidence="1 2">KR-2</strain>
    </source>
</reference>
<name>A0A270B823_9PROT</name>
<dbReference type="Proteomes" id="UP000216033">
    <property type="component" value="Unassembled WGS sequence"/>
</dbReference>
<dbReference type="PANTHER" id="PTHR36849:SF1">
    <property type="entry name" value="CYTOPLASMIC PROTEIN"/>
    <property type="match status" value="1"/>
</dbReference>
<dbReference type="PANTHER" id="PTHR36849">
    <property type="entry name" value="CYTOPLASMIC PROTEIN-RELATED"/>
    <property type="match status" value="1"/>
</dbReference>
<dbReference type="InterPro" id="IPR052552">
    <property type="entry name" value="YeaO-like"/>
</dbReference>
<accession>A0A270B823</accession>
<dbReference type="OrthoDB" id="9790745at2"/>
<comment type="caution">
    <text evidence="1">The sequence shown here is derived from an EMBL/GenBank/DDBJ whole genome shotgun (WGS) entry which is preliminary data.</text>
</comment>
<dbReference type="AlphaFoldDB" id="A0A270B823"/>
<protein>
    <recommendedName>
        <fullName evidence="3">MarR family transcriptional regulator</fullName>
    </recommendedName>
</protein>
<evidence type="ECO:0008006" key="3">
    <source>
        <dbReference type="Google" id="ProtNLM"/>
    </source>
</evidence>